<protein>
    <submittedName>
        <fullName evidence="2">Uncharacterized protein</fullName>
    </submittedName>
</protein>
<feature type="region of interest" description="Disordered" evidence="1">
    <location>
        <begin position="569"/>
        <end position="623"/>
    </location>
</feature>
<feature type="region of interest" description="Disordered" evidence="1">
    <location>
        <begin position="1095"/>
        <end position="1242"/>
    </location>
</feature>
<feature type="compositionally biased region" description="Basic and acidic residues" evidence="1">
    <location>
        <begin position="385"/>
        <end position="394"/>
    </location>
</feature>
<feature type="region of interest" description="Disordered" evidence="1">
    <location>
        <begin position="468"/>
        <end position="542"/>
    </location>
</feature>
<feature type="compositionally biased region" description="Polar residues" evidence="1">
    <location>
        <begin position="606"/>
        <end position="617"/>
    </location>
</feature>
<evidence type="ECO:0000313" key="3">
    <source>
        <dbReference type="Proteomes" id="UP000054560"/>
    </source>
</evidence>
<feature type="region of interest" description="Disordered" evidence="1">
    <location>
        <begin position="891"/>
        <end position="912"/>
    </location>
</feature>
<feature type="compositionally biased region" description="Basic and acidic residues" evidence="1">
    <location>
        <begin position="401"/>
        <end position="411"/>
    </location>
</feature>
<feature type="compositionally biased region" description="Polar residues" evidence="1">
    <location>
        <begin position="470"/>
        <end position="483"/>
    </location>
</feature>
<dbReference type="EMBL" id="KQ243029">
    <property type="protein sequence ID" value="KNC76608.1"/>
    <property type="molecule type" value="Genomic_DNA"/>
</dbReference>
<feature type="compositionally biased region" description="Polar residues" evidence="1">
    <location>
        <begin position="258"/>
        <end position="269"/>
    </location>
</feature>
<organism evidence="2 3">
    <name type="scientific">Sphaeroforma arctica JP610</name>
    <dbReference type="NCBI Taxonomy" id="667725"/>
    <lineage>
        <taxon>Eukaryota</taxon>
        <taxon>Ichthyosporea</taxon>
        <taxon>Ichthyophonida</taxon>
        <taxon>Sphaeroforma</taxon>
    </lineage>
</organism>
<evidence type="ECO:0000256" key="1">
    <source>
        <dbReference type="SAM" id="MobiDB-lite"/>
    </source>
</evidence>
<feature type="compositionally biased region" description="Basic residues" evidence="1">
    <location>
        <begin position="572"/>
        <end position="583"/>
    </location>
</feature>
<feature type="compositionally biased region" description="Basic and acidic residues" evidence="1">
    <location>
        <begin position="484"/>
        <end position="496"/>
    </location>
</feature>
<sequence length="1423" mass="148123">KYDWKQRGHKQNCVFFLKFKSTHADERESGVNNDEGSSAPGKVIGRKKIEPSEKKQGQRISRKRATNATLEEKESASGDAFDSVIESKRVQNVSKNTTAQPAVVDGVISDSGSTSDVTVGEADTIGKTNRKAEMALSGRNARVSVVGEVSSNASEVAVNAGTASITNTSISTSKSPSSVQGAVIAAQESGSLGSASGVVERVNSDAKFLSIGRGEATSDSEAVKRDAASASHHGSGSKGGVMPTESNTTYKNAGLPEPQTNRPESTEQVVANGEDKPSDTGTDKAAGAQCMSDVEMGIDGYEPSEFVDPLMSVSIPDMETLATAETMAAMALLGLNGLRHKDCEPDDDMVTAANTLFGKGRKGSDSSSELQYSGPGHTPTPTHLHMHEITESHSHSHSQTHAHEKQAREVDPNQLDNGSSYAMDVNEDADLYTREVVGDSQAHKDVTSDRPGEALGGLSVEADKIVHASETPSEEVTGSGTSAETRDTGSKTHTDESNVEAGDLNPNERGGETKVPARKRGRPSNKEKRANRARKGVGKKPAAEHLVDPRIGGAVDLDTVAAIQGQMDGTKPKRKVGRPKKVKTPAVAQKKTKEDGVHGVSGVADSGTTELSTTGQTVPEGETGGAKVRVVTRSTMMNGIAVQTKPAKLSTTDMNLEPLDTPNVDIQTVFRSAAAPPPRRQATVKSGKATTESGTKKKGPQTSPKGKISKLKGTAKGSVLNKAKHVLAANRAADAARLAALIKVKEPLGDANAAACEAQQDPGSVAMPNVSGSVEVDGSAVVDGEHEGGSSLASGPVQGVLGSHARTNTDPARDVNGLGEGVRKVSSEDAEIMAITHAQECATNEACEPVRAAVVSGAGVDYNHPADVGESTKEGVSTELSSATIDLFCDEEMGDDSDSNTAAGPNTTDSVNVAVHPKPRAVVTGSIETGESARRSGSTTDTISRTVGGVMVVTSVSKVTNPSTVRASYIAAHTRLDDSFVPLKKRRLTPTSPKARAGMGVPVASVRPSNPDNNTTASDAVGDSTRETTDPIDGNGTAVSVMGSNTETGVSSTAESPGTITASKLPHVPVLSATIPTKEGLGSMQQVSVLERSNTARQPALIERQPIPRRKSPHEVKHTHASVAAAVSAVSRSPPIATRAKTENESVSTPSTPQDGAEISSGDTQPGRTDGGTMNGAHTDGGTTSATKTGTKKGPKRAAERATTDATEATASIGTNTDTHASTGLDEDTGTKDTDMAPEAIVRRKRRRRTIVTLLEMDANGFYGNGVTANTRQSEQAAKKTSVGVKGAKRKRVGRPPLSAAVVAVEGVQASRADSRDSTAMENAQRRKLSQGQQQQQQAHGQPTDTAPPQGKRGRGRPPSKRALSEVEGGVSMKKSGVAVGGDSERVRKGGEVLAPIGNVHEQRVGAKTSRARRNRRSCDHWT</sequence>
<feature type="compositionally biased region" description="Low complexity" evidence="1">
    <location>
        <begin position="1121"/>
        <end position="1131"/>
    </location>
</feature>
<reference evidence="2 3" key="1">
    <citation type="submission" date="2011-02" db="EMBL/GenBank/DDBJ databases">
        <title>The Genome Sequence of Sphaeroforma arctica JP610.</title>
        <authorList>
            <consortium name="The Broad Institute Genome Sequencing Platform"/>
            <person name="Russ C."/>
            <person name="Cuomo C."/>
            <person name="Young S.K."/>
            <person name="Zeng Q."/>
            <person name="Gargeya S."/>
            <person name="Alvarado L."/>
            <person name="Berlin A."/>
            <person name="Chapman S.B."/>
            <person name="Chen Z."/>
            <person name="Freedman E."/>
            <person name="Gellesch M."/>
            <person name="Goldberg J."/>
            <person name="Griggs A."/>
            <person name="Gujja S."/>
            <person name="Heilman E."/>
            <person name="Heiman D."/>
            <person name="Howarth C."/>
            <person name="Mehta T."/>
            <person name="Neiman D."/>
            <person name="Pearson M."/>
            <person name="Roberts A."/>
            <person name="Saif S."/>
            <person name="Shea T."/>
            <person name="Shenoy N."/>
            <person name="Sisk P."/>
            <person name="Stolte C."/>
            <person name="Sykes S."/>
            <person name="White J."/>
            <person name="Yandava C."/>
            <person name="Burger G."/>
            <person name="Gray M.W."/>
            <person name="Holland P.W.H."/>
            <person name="King N."/>
            <person name="Lang F.B.F."/>
            <person name="Roger A.J."/>
            <person name="Ruiz-Trillo I."/>
            <person name="Haas B."/>
            <person name="Nusbaum C."/>
            <person name="Birren B."/>
        </authorList>
    </citation>
    <scope>NUCLEOTIDE SEQUENCE [LARGE SCALE GENOMIC DNA]</scope>
    <source>
        <strain evidence="2 3">JP610</strain>
    </source>
</reference>
<feature type="compositionally biased region" description="Basic and acidic residues" evidence="1">
    <location>
        <begin position="273"/>
        <end position="282"/>
    </location>
</feature>
<evidence type="ECO:0000313" key="2">
    <source>
        <dbReference type="EMBL" id="KNC76608.1"/>
    </source>
</evidence>
<feature type="compositionally biased region" description="Low complexity" evidence="1">
    <location>
        <begin position="1180"/>
        <end position="1189"/>
    </location>
</feature>
<feature type="region of interest" description="Disordered" evidence="1">
    <location>
        <begin position="988"/>
        <end position="1036"/>
    </location>
</feature>
<keyword evidence="3" id="KW-1185">Reference proteome</keyword>
<proteinExistence type="predicted"/>
<dbReference type="SMART" id="SM00384">
    <property type="entry name" value="AT_hook"/>
    <property type="match status" value="4"/>
</dbReference>
<feature type="compositionally biased region" description="Polar residues" evidence="1">
    <location>
        <begin position="1212"/>
        <end position="1222"/>
    </location>
</feature>
<feature type="compositionally biased region" description="Polar residues" evidence="1">
    <location>
        <begin position="899"/>
        <end position="911"/>
    </location>
</feature>
<feature type="region of interest" description="Disordered" evidence="1">
    <location>
        <begin position="672"/>
        <end position="714"/>
    </location>
</feature>
<dbReference type="GeneID" id="25911402"/>
<feature type="region of interest" description="Disordered" evidence="1">
    <location>
        <begin position="214"/>
        <end position="286"/>
    </location>
</feature>
<accession>A0A0L0FKS5</accession>
<feature type="region of interest" description="Disordered" evidence="1">
    <location>
        <begin position="1404"/>
        <end position="1423"/>
    </location>
</feature>
<name>A0A0L0FKS5_9EUKA</name>
<dbReference type="RefSeq" id="XP_014150510.1">
    <property type="nucleotide sequence ID" value="XM_014295035.1"/>
</dbReference>
<dbReference type="InterPro" id="IPR017956">
    <property type="entry name" value="AT_hook_DNA-bd_motif"/>
</dbReference>
<feature type="region of interest" description="Disordered" evidence="1">
    <location>
        <begin position="25"/>
        <end position="84"/>
    </location>
</feature>
<dbReference type="GO" id="GO:0003677">
    <property type="term" value="F:DNA binding"/>
    <property type="evidence" value="ECO:0007669"/>
    <property type="project" value="InterPro"/>
</dbReference>
<feature type="non-terminal residue" evidence="2">
    <location>
        <position position="1"/>
    </location>
</feature>
<feature type="compositionally biased region" description="Low complexity" evidence="1">
    <location>
        <begin position="1331"/>
        <end position="1342"/>
    </location>
</feature>
<feature type="region of interest" description="Disordered" evidence="1">
    <location>
        <begin position="1271"/>
        <end position="1294"/>
    </location>
</feature>
<feature type="compositionally biased region" description="Polar residues" evidence="1">
    <location>
        <begin position="1145"/>
        <end position="1154"/>
    </location>
</feature>
<feature type="region of interest" description="Disordered" evidence="1">
    <location>
        <begin position="357"/>
        <end position="421"/>
    </location>
</feature>
<dbReference type="Proteomes" id="UP000054560">
    <property type="component" value="Unassembled WGS sequence"/>
</dbReference>
<gene>
    <name evidence="2" type="ORF">SARC_10898</name>
</gene>
<feature type="compositionally biased region" description="Basic and acidic residues" evidence="1">
    <location>
        <begin position="47"/>
        <end position="56"/>
    </location>
</feature>
<feature type="region of interest" description="Disordered" evidence="1">
    <location>
        <begin position="1308"/>
        <end position="1393"/>
    </location>
</feature>
<feature type="compositionally biased region" description="Polar residues" evidence="1">
    <location>
        <begin position="1007"/>
        <end position="1018"/>
    </location>
</feature>